<accession>A0AA38XWN6</accession>
<dbReference type="GO" id="GO:0009295">
    <property type="term" value="C:nucleoid"/>
    <property type="evidence" value="ECO:0007669"/>
    <property type="project" value="TreeGrafter"/>
</dbReference>
<dbReference type="InterPro" id="IPR011344">
    <property type="entry name" value="ssDNA-bd"/>
</dbReference>
<feature type="compositionally biased region" description="Gly residues" evidence="3">
    <location>
        <begin position="303"/>
        <end position="333"/>
    </location>
</feature>
<evidence type="ECO:0000256" key="1">
    <source>
        <dbReference type="ARBA" id="ARBA00023125"/>
    </source>
</evidence>
<dbReference type="Gene3D" id="2.40.50.140">
    <property type="entry name" value="Nucleic acid-binding proteins"/>
    <property type="match status" value="1"/>
</dbReference>
<organism evidence="4">
    <name type="scientific">Knufia peltigerae</name>
    <dbReference type="NCBI Taxonomy" id="1002370"/>
    <lineage>
        <taxon>Eukaryota</taxon>
        <taxon>Fungi</taxon>
        <taxon>Dikarya</taxon>
        <taxon>Ascomycota</taxon>
        <taxon>Pezizomycotina</taxon>
        <taxon>Eurotiomycetes</taxon>
        <taxon>Chaetothyriomycetidae</taxon>
        <taxon>Chaetothyriales</taxon>
        <taxon>Trichomeriaceae</taxon>
        <taxon>Knufia</taxon>
    </lineage>
</organism>
<dbReference type="PANTHER" id="PTHR10302">
    <property type="entry name" value="SINGLE-STRANDED DNA-BINDING PROTEIN"/>
    <property type="match status" value="1"/>
</dbReference>
<dbReference type="GO" id="GO:0006260">
    <property type="term" value="P:DNA replication"/>
    <property type="evidence" value="ECO:0007669"/>
    <property type="project" value="InterPro"/>
</dbReference>
<keyword evidence="1 2" id="KW-0238">DNA-binding</keyword>
<dbReference type="AlphaFoldDB" id="A0AA38XWN6"/>
<name>A0AA38XWN6_9EURO</name>
<dbReference type="SUPFAM" id="SSF50249">
    <property type="entry name" value="Nucleic acid-binding proteins"/>
    <property type="match status" value="1"/>
</dbReference>
<evidence type="ECO:0008006" key="5">
    <source>
        <dbReference type="Google" id="ProtNLM"/>
    </source>
</evidence>
<dbReference type="NCBIfam" id="TIGR00621">
    <property type="entry name" value="ssb"/>
    <property type="match status" value="1"/>
</dbReference>
<proteinExistence type="inferred from homology"/>
<sequence length="358" mass="39092">MRGRRCCWPALGPGCHTGWHHRWSCAVTYRLYPVADDFEARIRILRADEGGRLSPPRNGIRWDFAYAERSGELELSIGHGSGLACASTAMRGRRWSRWGRSPASPAWIGRGLPPPEPRLRDLDRGWIRRGSSDFPTGWGWQECVSAPRWVCYHWSSPGQRKNPSMARGINKVILVGNLGNDPDVKYTQGGMAITRISLATTSVRKDKDGNQQERTEWHRVVFFGKLGEIAGEYLRKGSSVYVEGSLRYDKYTGQDGVEKYSTDIIADEMQMLGGRGEGGGGGGGGNFSGGERPQRQQAPRQEYGGGGGGGGGNARGGQGGGYNQGGNQGGGYGQQRPQQQPQQSAPPMDDFADDDIPF</sequence>
<feature type="compositionally biased region" description="Low complexity" evidence="3">
    <location>
        <begin position="334"/>
        <end position="343"/>
    </location>
</feature>
<evidence type="ECO:0000313" key="4">
    <source>
        <dbReference type="EMBL" id="KAJ9626033.1"/>
    </source>
</evidence>
<reference evidence="4" key="1">
    <citation type="submission" date="2022-10" db="EMBL/GenBank/DDBJ databases">
        <title>Culturing micro-colonial fungi from biological soil crusts in the Mojave desert and describing Neophaeococcomyces mojavensis, and introducing the new genera and species Taxawa tesnikishii.</title>
        <authorList>
            <person name="Kurbessoian T."/>
            <person name="Stajich J.E."/>
        </authorList>
    </citation>
    <scope>NUCLEOTIDE SEQUENCE</scope>
    <source>
        <strain evidence="4">TK_35</strain>
    </source>
</reference>
<comment type="caution">
    <text evidence="4">The sequence shown here is derived from an EMBL/GenBank/DDBJ whole genome shotgun (WGS) entry which is preliminary data.</text>
</comment>
<dbReference type="InterPro" id="IPR000424">
    <property type="entry name" value="Primosome_PriB/ssb"/>
</dbReference>
<dbReference type="NCBIfam" id="NF006445">
    <property type="entry name" value="PRK08763.1"/>
    <property type="match status" value="1"/>
</dbReference>
<dbReference type="PROSITE" id="PS50935">
    <property type="entry name" value="SSB"/>
    <property type="match status" value="1"/>
</dbReference>
<feature type="compositionally biased region" description="Gly residues" evidence="3">
    <location>
        <begin position="273"/>
        <end position="288"/>
    </location>
</feature>
<dbReference type="EMBL" id="JAPDRN010000084">
    <property type="protein sequence ID" value="KAJ9626033.1"/>
    <property type="molecule type" value="Genomic_DNA"/>
</dbReference>
<evidence type="ECO:0000256" key="2">
    <source>
        <dbReference type="PROSITE-ProRule" id="PRU00252"/>
    </source>
</evidence>
<dbReference type="GO" id="GO:0003697">
    <property type="term" value="F:single-stranded DNA binding"/>
    <property type="evidence" value="ECO:0007669"/>
    <property type="project" value="InterPro"/>
</dbReference>
<protein>
    <recommendedName>
        <fullName evidence="5">Single-stranded DNA-binding protein</fullName>
    </recommendedName>
</protein>
<dbReference type="Pfam" id="PF00436">
    <property type="entry name" value="SSB"/>
    <property type="match status" value="1"/>
</dbReference>
<dbReference type="CDD" id="cd04496">
    <property type="entry name" value="SSB_OBF"/>
    <property type="match status" value="1"/>
</dbReference>
<dbReference type="PANTHER" id="PTHR10302:SF27">
    <property type="entry name" value="SINGLE-STRANDED DNA-BINDING PROTEIN"/>
    <property type="match status" value="1"/>
</dbReference>
<gene>
    <name evidence="4" type="ORF">H2204_010155</name>
</gene>
<dbReference type="HAMAP" id="MF_00984">
    <property type="entry name" value="SSB"/>
    <property type="match status" value="1"/>
</dbReference>
<evidence type="ECO:0000256" key="3">
    <source>
        <dbReference type="SAM" id="MobiDB-lite"/>
    </source>
</evidence>
<dbReference type="InterPro" id="IPR012340">
    <property type="entry name" value="NA-bd_OB-fold"/>
</dbReference>
<feature type="region of interest" description="Disordered" evidence="3">
    <location>
        <begin position="271"/>
        <end position="358"/>
    </location>
</feature>